<sequence>LQMSRDMYLKAAEMHIANGNLFHCAKLAVLHKHNRCNGNAAVISKELGDSEGAMKHMELAADLYAELGNGDTSAMAFSKATSFLETADPGNAIQVSGVHALSKIYNKALTMTQQTDRPRMAGDFLNRLIRLYLKLERYADAICATDSEIDKYIEVKVSYPFFCRSVLQKYSSLIAMHYSILSCRSFIIAKIV</sequence>
<dbReference type="AlphaFoldDB" id="A0A183VGG2"/>
<dbReference type="Proteomes" id="UP000050794">
    <property type="component" value="Unassembled WGS sequence"/>
</dbReference>
<dbReference type="WBParaSite" id="TCNE_0001983601-mRNA-1">
    <property type="protein sequence ID" value="TCNE_0001983601-mRNA-1"/>
    <property type="gene ID" value="TCNE_0001983601"/>
</dbReference>
<reference evidence="2" key="1">
    <citation type="submission" date="2016-06" db="UniProtKB">
        <authorList>
            <consortium name="WormBaseParasite"/>
        </authorList>
    </citation>
    <scope>IDENTIFICATION</scope>
</reference>
<protein>
    <submittedName>
        <fullName evidence="2">TPR_REGION domain-containing protein</fullName>
    </submittedName>
</protein>
<accession>A0A183VGG2</accession>
<organism evidence="1 2">
    <name type="scientific">Toxocara canis</name>
    <name type="common">Canine roundworm</name>
    <dbReference type="NCBI Taxonomy" id="6265"/>
    <lineage>
        <taxon>Eukaryota</taxon>
        <taxon>Metazoa</taxon>
        <taxon>Ecdysozoa</taxon>
        <taxon>Nematoda</taxon>
        <taxon>Chromadorea</taxon>
        <taxon>Rhabditida</taxon>
        <taxon>Spirurina</taxon>
        <taxon>Ascaridomorpha</taxon>
        <taxon>Ascaridoidea</taxon>
        <taxon>Toxocaridae</taxon>
        <taxon>Toxocara</taxon>
    </lineage>
</organism>
<evidence type="ECO:0000313" key="1">
    <source>
        <dbReference type="Proteomes" id="UP000050794"/>
    </source>
</evidence>
<name>A0A183VGG2_TOXCA</name>
<dbReference type="Gene3D" id="1.25.40.10">
    <property type="entry name" value="Tetratricopeptide repeat domain"/>
    <property type="match status" value="1"/>
</dbReference>
<proteinExistence type="predicted"/>
<dbReference type="SUPFAM" id="SSF48452">
    <property type="entry name" value="TPR-like"/>
    <property type="match status" value="1"/>
</dbReference>
<dbReference type="InterPro" id="IPR011990">
    <property type="entry name" value="TPR-like_helical_dom_sf"/>
</dbReference>
<evidence type="ECO:0000313" key="2">
    <source>
        <dbReference type="WBParaSite" id="TCNE_0001983601-mRNA-1"/>
    </source>
</evidence>
<keyword evidence="1" id="KW-1185">Reference proteome</keyword>